<feature type="region of interest" description="Disordered" evidence="1">
    <location>
        <begin position="76"/>
        <end position="206"/>
    </location>
</feature>
<accession>A0AAE0MBC8</accession>
<proteinExistence type="predicted"/>
<organism evidence="2 3">
    <name type="scientific">Apodospora peruviana</name>
    <dbReference type="NCBI Taxonomy" id="516989"/>
    <lineage>
        <taxon>Eukaryota</taxon>
        <taxon>Fungi</taxon>
        <taxon>Dikarya</taxon>
        <taxon>Ascomycota</taxon>
        <taxon>Pezizomycotina</taxon>
        <taxon>Sordariomycetes</taxon>
        <taxon>Sordariomycetidae</taxon>
        <taxon>Sordariales</taxon>
        <taxon>Lasiosphaeriaceae</taxon>
        <taxon>Apodospora</taxon>
    </lineage>
</organism>
<evidence type="ECO:0000256" key="1">
    <source>
        <dbReference type="SAM" id="MobiDB-lite"/>
    </source>
</evidence>
<dbReference type="Proteomes" id="UP001283341">
    <property type="component" value="Unassembled WGS sequence"/>
</dbReference>
<feature type="region of interest" description="Disordered" evidence="1">
    <location>
        <begin position="384"/>
        <end position="406"/>
    </location>
</feature>
<feature type="compositionally biased region" description="Acidic residues" evidence="1">
    <location>
        <begin position="748"/>
        <end position="758"/>
    </location>
</feature>
<dbReference type="AlphaFoldDB" id="A0AAE0MBC8"/>
<feature type="compositionally biased region" description="Basic and acidic residues" evidence="1">
    <location>
        <begin position="540"/>
        <end position="551"/>
    </location>
</feature>
<keyword evidence="3" id="KW-1185">Reference proteome</keyword>
<gene>
    <name evidence="2" type="ORF">B0H66DRAFT_588957</name>
</gene>
<reference evidence="2" key="1">
    <citation type="journal article" date="2023" name="Mol. Phylogenet. Evol.">
        <title>Genome-scale phylogeny and comparative genomics of the fungal order Sordariales.</title>
        <authorList>
            <person name="Hensen N."/>
            <person name="Bonometti L."/>
            <person name="Westerberg I."/>
            <person name="Brannstrom I.O."/>
            <person name="Guillou S."/>
            <person name="Cros-Aarteil S."/>
            <person name="Calhoun S."/>
            <person name="Haridas S."/>
            <person name="Kuo A."/>
            <person name="Mondo S."/>
            <person name="Pangilinan J."/>
            <person name="Riley R."/>
            <person name="LaButti K."/>
            <person name="Andreopoulos B."/>
            <person name="Lipzen A."/>
            <person name="Chen C."/>
            <person name="Yan M."/>
            <person name="Daum C."/>
            <person name="Ng V."/>
            <person name="Clum A."/>
            <person name="Steindorff A."/>
            <person name="Ohm R.A."/>
            <person name="Martin F."/>
            <person name="Silar P."/>
            <person name="Natvig D.O."/>
            <person name="Lalanne C."/>
            <person name="Gautier V."/>
            <person name="Ament-Velasquez S.L."/>
            <person name="Kruys A."/>
            <person name="Hutchinson M.I."/>
            <person name="Powell A.J."/>
            <person name="Barry K."/>
            <person name="Miller A.N."/>
            <person name="Grigoriev I.V."/>
            <person name="Debuchy R."/>
            <person name="Gladieux P."/>
            <person name="Hiltunen Thoren M."/>
            <person name="Johannesson H."/>
        </authorList>
    </citation>
    <scope>NUCLEOTIDE SEQUENCE</scope>
    <source>
        <strain evidence="2">CBS 118394</strain>
    </source>
</reference>
<feature type="region of interest" description="Disordered" evidence="1">
    <location>
        <begin position="697"/>
        <end position="773"/>
    </location>
</feature>
<name>A0AAE0MBC8_9PEZI</name>
<feature type="compositionally biased region" description="Low complexity" evidence="1">
    <location>
        <begin position="472"/>
        <end position="482"/>
    </location>
</feature>
<comment type="caution">
    <text evidence="2">The sequence shown here is derived from an EMBL/GenBank/DDBJ whole genome shotgun (WGS) entry which is preliminary data.</text>
</comment>
<evidence type="ECO:0000313" key="2">
    <source>
        <dbReference type="EMBL" id="KAK3326341.1"/>
    </source>
</evidence>
<reference evidence="2" key="2">
    <citation type="submission" date="2023-06" db="EMBL/GenBank/DDBJ databases">
        <authorList>
            <consortium name="Lawrence Berkeley National Laboratory"/>
            <person name="Haridas S."/>
            <person name="Hensen N."/>
            <person name="Bonometti L."/>
            <person name="Westerberg I."/>
            <person name="Brannstrom I.O."/>
            <person name="Guillou S."/>
            <person name="Cros-Aarteil S."/>
            <person name="Calhoun S."/>
            <person name="Kuo A."/>
            <person name="Mondo S."/>
            <person name="Pangilinan J."/>
            <person name="Riley R."/>
            <person name="Labutti K."/>
            <person name="Andreopoulos B."/>
            <person name="Lipzen A."/>
            <person name="Chen C."/>
            <person name="Yanf M."/>
            <person name="Daum C."/>
            <person name="Ng V."/>
            <person name="Clum A."/>
            <person name="Steindorff A."/>
            <person name="Ohm R."/>
            <person name="Martin F."/>
            <person name="Silar P."/>
            <person name="Natvig D."/>
            <person name="Lalanne C."/>
            <person name="Gautier V."/>
            <person name="Ament-Velasquez S.L."/>
            <person name="Kruys A."/>
            <person name="Hutchinson M.I."/>
            <person name="Powell A.J."/>
            <person name="Barry K."/>
            <person name="Miller A.N."/>
            <person name="Grigoriev I.V."/>
            <person name="Debuchy R."/>
            <person name="Gladieux P."/>
            <person name="Thoren M.H."/>
            <person name="Johannesson H."/>
        </authorList>
    </citation>
    <scope>NUCLEOTIDE SEQUENCE</scope>
    <source>
        <strain evidence="2">CBS 118394</strain>
    </source>
</reference>
<evidence type="ECO:0000313" key="3">
    <source>
        <dbReference type="Proteomes" id="UP001283341"/>
    </source>
</evidence>
<protein>
    <submittedName>
        <fullName evidence="2">Uncharacterized protein</fullName>
    </submittedName>
</protein>
<feature type="compositionally biased region" description="Basic and acidic residues" evidence="1">
    <location>
        <begin position="301"/>
        <end position="312"/>
    </location>
</feature>
<feature type="region of interest" description="Disordered" evidence="1">
    <location>
        <begin position="446"/>
        <end position="498"/>
    </location>
</feature>
<feature type="region of interest" description="Disordered" evidence="1">
    <location>
        <begin position="538"/>
        <end position="644"/>
    </location>
</feature>
<feature type="compositionally biased region" description="Polar residues" evidence="1">
    <location>
        <begin position="446"/>
        <end position="455"/>
    </location>
</feature>
<feature type="region of interest" description="Disordered" evidence="1">
    <location>
        <begin position="242"/>
        <end position="315"/>
    </location>
</feature>
<dbReference type="EMBL" id="JAUEDM010000002">
    <property type="protein sequence ID" value="KAK3326341.1"/>
    <property type="molecule type" value="Genomic_DNA"/>
</dbReference>
<sequence>MSVTGSGLLPWEENILRGKVSRFFNTMNWTDGKLHISRGGKFKKANEKRLRQKEYFARAPERAAEQRAFAENPPQISLLQSPPASHLSCHFRRSGYFGSSPPRPPTTNKQTDRPRKRSRAASTREDVSITGIIRSLQQDNTTKPGDRSGPTKAKHDEEDLEQRRRKLLALKSWFPGPHPPPPVPARKRRRLSPTHPVPVEADRKARATLPHISNGQEVVQKYQRGYGAPALRRDDVKIRIGSQEKRLGDSSSIAKSSQPPPEASRSGRAKAILSKRKWTDGEGATTVRRPRLRRRSSSVSRTRDTGGIEQPRRRSRILTTSPLIFSPVPIRPVPSHIYSSLTYNSVTTNSAVAQVGRTISPVPQSQKGENNVWRNWLNQDSSTIPSDRAVEGSYRSVERPPVSPGISQMYRTTTEQIQSLPELDTFLPNKYSGPSHQARRPNVVLSSETSDSSLIPNPRGHLEFNKHPKRAGYLGSSSGSLGDFSRPPHAGEIDATKNISSPPLPLITEELDLETPAIYPLDAWKAFVFGAEDSDEVEETAFHEAKQDAARELQPSDSISATNEPLPDNQSDEGSESNETHNSEESNESTDSNAATAGDYDVASEFTDGSDSEVCKITSGSSSDPSHDTSDSPTRIPAVSIDSEMGTETVLEGDVPITYPEALDATSTIASLAVEPPRSEARVTEAAEQFRFAPRKLFIGSRSHDTHPTRPPAPVPPVGFARRRGRQKKRALDGRVDIRALPNYSSDPIEDIEDEDEVHDSRFGVPELDSRRW</sequence>